<dbReference type="AlphaFoldDB" id="A0A6B2L6L6"/>
<organism evidence="1">
    <name type="scientific">Arcella intermedia</name>
    <dbReference type="NCBI Taxonomy" id="1963864"/>
    <lineage>
        <taxon>Eukaryota</taxon>
        <taxon>Amoebozoa</taxon>
        <taxon>Tubulinea</taxon>
        <taxon>Elardia</taxon>
        <taxon>Arcellinida</taxon>
        <taxon>Sphaerothecina</taxon>
        <taxon>Arcellidae</taxon>
        <taxon>Arcella</taxon>
    </lineage>
</organism>
<sequence length="340" mass="38331">MIPSFISNTFPNHYTLVTGLYPSVHGIVDNNMYDPEWKRIFTLNDTKEVNNGSWYGGEPIWVTSRKNNLKSAAIFWPGSEALIEGLEPNYFVPFNSSLSYRDRVLKGISWLKENTDTAIILFYFEGVDSSGHQYGPEFNVHMEEEIRKVDQAIALLVSDINGLNLFTTNLIIVSDHGMSQVKEDQIISLDKCINISDTIFISYGATTGIFPQESKEIQLMEQLSSCNTNMTVFKKEDFFPSLHYSSNRRIPPILILANQGWYITNSAFKYSPRGAHGYNTNITDMRAFFLAHGPAFNTTPPNDQIIFHNLDVYPLLAGLLGIPPAQNNGTLELVGQLLKK</sequence>
<evidence type="ECO:0008006" key="2">
    <source>
        <dbReference type="Google" id="ProtNLM"/>
    </source>
</evidence>
<dbReference type="CDD" id="cd16018">
    <property type="entry name" value="Enpp"/>
    <property type="match status" value="1"/>
</dbReference>
<dbReference type="PANTHER" id="PTHR10151:SF120">
    <property type="entry name" value="BIS(5'-ADENOSYL)-TRIPHOSPHATASE"/>
    <property type="match status" value="1"/>
</dbReference>
<name>A0A6B2L6L6_9EUKA</name>
<dbReference type="Gene3D" id="3.40.720.10">
    <property type="entry name" value="Alkaline Phosphatase, subunit A"/>
    <property type="match status" value="1"/>
</dbReference>
<reference evidence="1" key="1">
    <citation type="journal article" date="2020" name="J. Eukaryot. Microbiol.">
        <title>De novo Sequencing, Assembly and Annotation of the Transcriptome for the Free-Living Testate Amoeba Arcella intermedia.</title>
        <authorList>
            <person name="Ribeiro G.M."/>
            <person name="Porfirio-Sousa A.L."/>
            <person name="Maurer-Alcala X.X."/>
            <person name="Katz L.A."/>
            <person name="Lahr D.J.G."/>
        </authorList>
    </citation>
    <scope>NUCLEOTIDE SEQUENCE</scope>
</reference>
<dbReference type="GO" id="GO:0016787">
    <property type="term" value="F:hydrolase activity"/>
    <property type="evidence" value="ECO:0007669"/>
    <property type="project" value="UniProtKB-ARBA"/>
</dbReference>
<dbReference type="Gene3D" id="3.30.1360.180">
    <property type="match status" value="1"/>
</dbReference>
<dbReference type="SUPFAM" id="SSF53649">
    <property type="entry name" value="Alkaline phosphatase-like"/>
    <property type="match status" value="1"/>
</dbReference>
<evidence type="ECO:0000313" key="1">
    <source>
        <dbReference type="EMBL" id="NDV32606.1"/>
    </source>
</evidence>
<dbReference type="InterPro" id="IPR002591">
    <property type="entry name" value="Phosphodiest/P_Trfase"/>
</dbReference>
<protein>
    <recommendedName>
        <fullName evidence="2">AP3A hydrolase</fullName>
    </recommendedName>
</protein>
<proteinExistence type="predicted"/>
<dbReference type="Pfam" id="PF01663">
    <property type="entry name" value="Phosphodiest"/>
    <property type="match status" value="1"/>
</dbReference>
<accession>A0A6B2L6L6</accession>
<dbReference type="InterPro" id="IPR017850">
    <property type="entry name" value="Alkaline_phosphatase_core_sf"/>
</dbReference>
<dbReference type="PANTHER" id="PTHR10151">
    <property type="entry name" value="ECTONUCLEOTIDE PYROPHOSPHATASE/PHOSPHODIESTERASE"/>
    <property type="match status" value="1"/>
</dbReference>
<dbReference type="EMBL" id="GIBP01003637">
    <property type="protein sequence ID" value="NDV32606.1"/>
    <property type="molecule type" value="Transcribed_RNA"/>
</dbReference>